<protein>
    <submittedName>
        <fullName evidence="1">Uncharacterized protein</fullName>
    </submittedName>
</protein>
<accession>A0A5E4QS09</accession>
<evidence type="ECO:0000313" key="2">
    <source>
        <dbReference type="Proteomes" id="UP000324832"/>
    </source>
</evidence>
<dbReference type="Proteomes" id="UP000324832">
    <property type="component" value="Unassembled WGS sequence"/>
</dbReference>
<organism evidence="1 2">
    <name type="scientific">Leptidea sinapis</name>
    <dbReference type="NCBI Taxonomy" id="189913"/>
    <lineage>
        <taxon>Eukaryota</taxon>
        <taxon>Metazoa</taxon>
        <taxon>Ecdysozoa</taxon>
        <taxon>Arthropoda</taxon>
        <taxon>Hexapoda</taxon>
        <taxon>Insecta</taxon>
        <taxon>Pterygota</taxon>
        <taxon>Neoptera</taxon>
        <taxon>Endopterygota</taxon>
        <taxon>Lepidoptera</taxon>
        <taxon>Glossata</taxon>
        <taxon>Ditrysia</taxon>
        <taxon>Papilionoidea</taxon>
        <taxon>Pieridae</taxon>
        <taxon>Dismorphiinae</taxon>
        <taxon>Leptidea</taxon>
    </lineage>
</organism>
<sequence length="63" mass="7374">MEFEQLKYYVVDFLNFKRCGEVSRTCNSIASFEQYGRAYVKINHPKSVGSETQMRLEPLGKIH</sequence>
<name>A0A5E4QS09_9NEOP</name>
<reference evidence="1 2" key="1">
    <citation type="submission" date="2017-07" db="EMBL/GenBank/DDBJ databases">
        <authorList>
            <person name="Talla V."/>
            <person name="Backstrom N."/>
        </authorList>
    </citation>
    <scope>NUCLEOTIDE SEQUENCE [LARGE SCALE GENOMIC DNA]</scope>
</reference>
<gene>
    <name evidence="1" type="ORF">LSINAPIS_LOCUS11587</name>
</gene>
<dbReference type="EMBL" id="FZQP02005166">
    <property type="protein sequence ID" value="VVD01086.1"/>
    <property type="molecule type" value="Genomic_DNA"/>
</dbReference>
<keyword evidence="2" id="KW-1185">Reference proteome</keyword>
<proteinExistence type="predicted"/>
<evidence type="ECO:0000313" key="1">
    <source>
        <dbReference type="EMBL" id="VVD01086.1"/>
    </source>
</evidence>
<dbReference type="AlphaFoldDB" id="A0A5E4QS09"/>